<keyword evidence="2" id="KW-0547">Nucleotide-binding</keyword>
<dbReference type="Gene3D" id="1.10.8.60">
    <property type="match status" value="1"/>
</dbReference>
<dbReference type="EMBL" id="SPNK01000004">
    <property type="protein sequence ID" value="TFI01904.1"/>
    <property type="molecule type" value="Genomic_DNA"/>
</dbReference>
<dbReference type="PANTHER" id="PTHR13779">
    <property type="entry name" value="WERNER HELICASE-INTERACTING PROTEIN 1 FAMILY MEMBER"/>
    <property type="match status" value="1"/>
</dbReference>
<dbReference type="SMART" id="SM00382">
    <property type="entry name" value="AAA"/>
    <property type="match status" value="1"/>
</dbReference>
<feature type="compositionally biased region" description="Polar residues" evidence="4">
    <location>
        <begin position="16"/>
        <end position="26"/>
    </location>
</feature>
<dbReference type="FunFam" id="3.40.50.300:FF:000345">
    <property type="entry name" value="AAA family ATPase"/>
    <property type="match status" value="1"/>
</dbReference>
<dbReference type="FunFam" id="1.10.3710.10:FF:000003">
    <property type="entry name" value="ATPase, AAA family protein"/>
    <property type="match status" value="1"/>
</dbReference>
<dbReference type="Proteomes" id="UP000298017">
    <property type="component" value="Unassembled WGS sequence"/>
</dbReference>
<dbReference type="GO" id="GO:0017116">
    <property type="term" value="F:single-stranded DNA helicase activity"/>
    <property type="evidence" value="ECO:0007669"/>
    <property type="project" value="TreeGrafter"/>
</dbReference>
<dbReference type="PANTHER" id="PTHR13779:SF7">
    <property type="entry name" value="ATPASE WRNIP1"/>
    <property type="match status" value="1"/>
</dbReference>
<dbReference type="CDD" id="cd00009">
    <property type="entry name" value="AAA"/>
    <property type="match status" value="1"/>
</dbReference>
<dbReference type="Gene3D" id="3.40.50.300">
    <property type="entry name" value="P-loop containing nucleotide triphosphate hydrolases"/>
    <property type="match status" value="1"/>
</dbReference>
<dbReference type="GO" id="GO:0016887">
    <property type="term" value="F:ATP hydrolysis activity"/>
    <property type="evidence" value="ECO:0007669"/>
    <property type="project" value="InterPro"/>
</dbReference>
<evidence type="ECO:0000256" key="2">
    <source>
        <dbReference type="ARBA" id="ARBA00022741"/>
    </source>
</evidence>
<evidence type="ECO:0000259" key="5">
    <source>
        <dbReference type="SMART" id="SM00382"/>
    </source>
</evidence>
<evidence type="ECO:0000256" key="1">
    <source>
        <dbReference type="ARBA" id="ARBA00008959"/>
    </source>
</evidence>
<gene>
    <name evidence="6" type="ORF">E4P33_04985</name>
</gene>
<reference evidence="6 7" key="1">
    <citation type="submission" date="2019-03" db="EMBL/GenBank/DDBJ databases">
        <title>Genome Sequencing and Assembly of Various Microbes Isolated from Alder Root Nodule.</title>
        <authorList>
            <person name="Swanson E."/>
            <person name="Sevigny J.L."/>
            <person name="Pesce C."/>
            <person name="Davis I."/>
            <person name="Kleiner V."/>
            <person name="Tisa L."/>
        </authorList>
    </citation>
    <scope>NUCLEOTIDE SEQUENCE [LARGE SCALE GENOMIC DNA]</scope>
    <source>
        <strain evidence="6 7">4R-31</strain>
    </source>
</reference>
<dbReference type="RefSeq" id="WP_062946286.1">
    <property type="nucleotide sequence ID" value="NZ_JAQGES010000009.1"/>
</dbReference>
<feature type="domain" description="AAA+ ATPase" evidence="5">
    <location>
        <begin position="74"/>
        <end position="195"/>
    </location>
</feature>
<comment type="caution">
    <text evidence="6">The sequence shown here is derived from an EMBL/GenBank/DDBJ whole genome shotgun (WGS) entry which is preliminary data.</text>
</comment>
<dbReference type="GO" id="GO:0008047">
    <property type="term" value="F:enzyme activator activity"/>
    <property type="evidence" value="ECO:0007669"/>
    <property type="project" value="TreeGrafter"/>
</dbReference>
<keyword evidence="7" id="KW-1185">Reference proteome</keyword>
<dbReference type="Pfam" id="PF12002">
    <property type="entry name" value="MgsA_C"/>
    <property type="match status" value="1"/>
</dbReference>
<keyword evidence="3" id="KW-0067">ATP-binding</keyword>
<dbReference type="InterPro" id="IPR032423">
    <property type="entry name" value="AAA_assoc_2"/>
</dbReference>
<dbReference type="InterPro" id="IPR003593">
    <property type="entry name" value="AAA+_ATPase"/>
</dbReference>
<feature type="compositionally biased region" description="Low complexity" evidence="4">
    <location>
        <begin position="270"/>
        <end position="281"/>
    </location>
</feature>
<dbReference type="CDD" id="cd18139">
    <property type="entry name" value="HLD_clamp_RarA"/>
    <property type="match status" value="1"/>
</dbReference>
<evidence type="ECO:0000313" key="7">
    <source>
        <dbReference type="Proteomes" id="UP000298017"/>
    </source>
</evidence>
<comment type="similarity">
    <text evidence="1">Belongs to the AAA ATPase family. RarA/MGS1/WRNIP1 subfamily.</text>
</comment>
<feature type="region of interest" description="Disordered" evidence="4">
    <location>
        <begin position="250"/>
        <end position="295"/>
    </location>
</feature>
<evidence type="ECO:0000256" key="4">
    <source>
        <dbReference type="SAM" id="MobiDB-lite"/>
    </source>
</evidence>
<dbReference type="SUPFAM" id="SSF52540">
    <property type="entry name" value="P-loop containing nucleoside triphosphate hydrolases"/>
    <property type="match status" value="1"/>
</dbReference>
<feature type="region of interest" description="Disordered" evidence="4">
    <location>
        <begin position="1"/>
        <end position="35"/>
    </location>
</feature>
<dbReference type="GO" id="GO:0003677">
    <property type="term" value="F:DNA binding"/>
    <property type="evidence" value="ECO:0007669"/>
    <property type="project" value="InterPro"/>
</dbReference>
<feature type="compositionally biased region" description="Basic and acidic residues" evidence="4">
    <location>
        <begin position="254"/>
        <end position="269"/>
    </location>
</feature>
<name>A0AAX2SE66_KOCRH</name>
<dbReference type="SUPFAM" id="SSF48019">
    <property type="entry name" value="post-AAA+ oligomerization domain-like"/>
    <property type="match status" value="1"/>
</dbReference>
<accession>A0AAX2SE66</accession>
<dbReference type="Pfam" id="PF16193">
    <property type="entry name" value="AAA_assoc_2"/>
    <property type="match status" value="1"/>
</dbReference>
<dbReference type="GO" id="GO:0000731">
    <property type="term" value="P:DNA synthesis involved in DNA repair"/>
    <property type="evidence" value="ECO:0007669"/>
    <property type="project" value="TreeGrafter"/>
</dbReference>
<dbReference type="Pfam" id="PF00004">
    <property type="entry name" value="AAA"/>
    <property type="match status" value="1"/>
</dbReference>
<proteinExistence type="inferred from homology"/>
<evidence type="ECO:0000256" key="3">
    <source>
        <dbReference type="ARBA" id="ARBA00022840"/>
    </source>
</evidence>
<dbReference type="FunFam" id="1.20.272.10:FF:000001">
    <property type="entry name" value="Putative AAA family ATPase"/>
    <property type="match status" value="1"/>
</dbReference>
<dbReference type="InterPro" id="IPR027417">
    <property type="entry name" value="P-loop_NTPase"/>
</dbReference>
<protein>
    <submittedName>
        <fullName evidence="6">Replication-associated recombination protein A</fullName>
    </submittedName>
</protein>
<dbReference type="InterPro" id="IPR008921">
    <property type="entry name" value="DNA_pol3_clamp-load_cplx_C"/>
</dbReference>
<dbReference type="InterPro" id="IPR051314">
    <property type="entry name" value="AAA_ATPase_RarA/MGS1/WRNIP1"/>
</dbReference>
<dbReference type="InterPro" id="IPR021886">
    <property type="entry name" value="MgsA_C"/>
</dbReference>
<dbReference type="GO" id="GO:0005524">
    <property type="term" value="F:ATP binding"/>
    <property type="evidence" value="ECO:0007669"/>
    <property type="project" value="UniProtKB-KW"/>
</dbReference>
<organism evidence="6 7">
    <name type="scientific">Kocuria rhizophila</name>
    <dbReference type="NCBI Taxonomy" id="72000"/>
    <lineage>
        <taxon>Bacteria</taxon>
        <taxon>Bacillati</taxon>
        <taxon>Actinomycetota</taxon>
        <taxon>Actinomycetes</taxon>
        <taxon>Micrococcales</taxon>
        <taxon>Micrococcaceae</taxon>
        <taxon>Kocuria</taxon>
    </lineage>
</organism>
<evidence type="ECO:0000313" key="6">
    <source>
        <dbReference type="EMBL" id="TFI01904.1"/>
    </source>
</evidence>
<dbReference type="AlphaFoldDB" id="A0AAX2SE66"/>
<dbReference type="GO" id="GO:0006261">
    <property type="term" value="P:DNA-templated DNA replication"/>
    <property type="evidence" value="ECO:0007669"/>
    <property type="project" value="TreeGrafter"/>
</dbReference>
<dbReference type="Gene3D" id="1.10.3710.10">
    <property type="entry name" value="DNA polymerase III clamp loader subunits, C-terminal domain"/>
    <property type="match status" value="1"/>
</dbReference>
<dbReference type="InterPro" id="IPR003959">
    <property type="entry name" value="ATPase_AAA_core"/>
</dbReference>
<dbReference type="Gene3D" id="1.20.272.10">
    <property type="match status" value="1"/>
</dbReference>
<sequence length="552" mass="57487">MSTSLFDLPDPLSGDGSATSDPTTHHSGPRGRTRAPLAVRMRPRTLDEVVGQKHLLRAGSPLRALVTGRSGPAAPSSVILWGPPGTGKTTIAQVIARGHGTTFVELSAVTAGVKDVRRVMDEALTARDLHGRTTVLFLDEIHRFTKAQQDALLPGVENGWVILVAATTENPSFSVISPLLSRSLLLTLQPLERQDIGELLDRAVVDPRGLDGAVVLSPQAREHLLDVAGGDARKALTSLEAAAGVALSHAGGVDARDREGADEGNRAAHADGGTDPGGPADENGAVDKDGPVAGGVAAHEDDAAEQDRAAGQGATTDEARAVERTGAGQPGATTGGPATVTLAHAEEAVNRAAVRYDKQGDQHYDVVSAFIKSIRGSDVDAAMHYLARMIEAGEDPRFIARRLIISASEDIGMADPTALQTAVAAAQAVQLIGMPEGRLPLAQAVAHLATAPKSNAAYLAVDAAIADVRAGGAGPVPAHLRDSHYPGAAGLGHGDGYRYAHDAPSAVATQQYPPDELVGRDYYRPTPYGHEKELAHRLGILRSMVRGTRRGE</sequence>